<keyword evidence="2" id="KW-1185">Reference proteome</keyword>
<evidence type="ECO:0000313" key="2">
    <source>
        <dbReference type="Proteomes" id="UP000224460"/>
    </source>
</evidence>
<dbReference type="Proteomes" id="UP000224460">
    <property type="component" value="Unassembled WGS sequence"/>
</dbReference>
<evidence type="ECO:0000313" key="1">
    <source>
        <dbReference type="EMBL" id="PHV70320.1"/>
    </source>
</evidence>
<gene>
    <name evidence="1" type="ORF">CS063_11290</name>
</gene>
<dbReference type="EMBL" id="PEDL01000012">
    <property type="protein sequence ID" value="PHV70320.1"/>
    <property type="molecule type" value="Genomic_DNA"/>
</dbReference>
<name>A0AC61DAS0_9FIRM</name>
<accession>A0AC61DAS0</accession>
<organism evidence="1 2">
    <name type="scientific">Sporanaerobium hydrogeniformans</name>
    <dbReference type="NCBI Taxonomy" id="3072179"/>
    <lineage>
        <taxon>Bacteria</taxon>
        <taxon>Bacillati</taxon>
        <taxon>Bacillota</taxon>
        <taxon>Clostridia</taxon>
        <taxon>Lachnospirales</taxon>
        <taxon>Lachnospiraceae</taxon>
        <taxon>Sporanaerobium</taxon>
    </lineage>
</organism>
<sequence length="449" mass="51382">MKLTLDKEGLSGKVITRENPYYETARTMWNRAIQSYPLAIVYCNNEEDVKNSILWARKHQVPIRIRSGGHHYEGYSTGNDVLVIDVSKMQGILLDESAKKITIEGGVRNRELYEFLGARGYPFPGGGCPTVGVVGFALGGGWSYSGRMYGLACDCIVEARLINYEGKLIIANEKENRELLWALKGSGGGQFGVITSMTFALSPQKQEATLIRIEYSHVTRLDQIKMFQLWQNQIESMCHEANFKLSFYHSKTKGLGMLLIGICYDNTEKAHKIIEPFIKLGYKLQVLVQSMSVLEVNRWIQDAHPDFEHYKSSGRFVKEKFNSKQIQNLLECIEELAEGAVYTALSCYGMGGEMLKPKKEEVAFSYRDSRYILGFQTVWEDNSYSIANQFWFKERFKRIEQQTCGSFVNFPASEIQNYQKAYWAEAYLKLSQLKNKYDPDGVFDFEQTL</sequence>
<protein>
    <submittedName>
        <fullName evidence="1">FAD-linked oxidase</fullName>
    </submittedName>
</protein>
<reference evidence="1" key="1">
    <citation type="submission" date="2017-10" db="EMBL/GenBank/DDBJ databases">
        <title>Genome sequence of cellulolytic Lachnospiraceae bacterium XHS1971 isolated from hotspring sediment.</title>
        <authorList>
            <person name="Vasudevan G."/>
            <person name="Joshi A.J."/>
            <person name="Hivarkar S."/>
            <person name="Lanjekar V.B."/>
            <person name="Dhakephalkar P.K."/>
            <person name="Dagar S."/>
        </authorList>
    </citation>
    <scope>NUCLEOTIDE SEQUENCE</scope>
    <source>
        <strain evidence="1">XHS1971</strain>
    </source>
</reference>
<proteinExistence type="predicted"/>
<comment type="caution">
    <text evidence="1">The sequence shown here is derived from an EMBL/GenBank/DDBJ whole genome shotgun (WGS) entry which is preliminary data.</text>
</comment>